<evidence type="ECO:0000256" key="6">
    <source>
        <dbReference type="ARBA" id="ARBA00022989"/>
    </source>
</evidence>
<comment type="caution">
    <text evidence="9">The sequence shown here is derived from an EMBL/GenBank/DDBJ whole genome shotgun (WGS) entry which is preliminary data.</text>
</comment>
<feature type="transmembrane region" description="Helical" evidence="8">
    <location>
        <begin position="463"/>
        <end position="487"/>
    </location>
</feature>
<feature type="transmembrane region" description="Helical" evidence="8">
    <location>
        <begin position="7"/>
        <end position="27"/>
    </location>
</feature>
<keyword evidence="4" id="KW-1003">Cell membrane</keyword>
<evidence type="ECO:0000256" key="5">
    <source>
        <dbReference type="ARBA" id="ARBA00022692"/>
    </source>
</evidence>
<dbReference type="AlphaFoldDB" id="A0A2W0H8V3"/>
<organism evidence="9 10">
    <name type="scientific">Alteribacter lacisalsi</name>
    <dbReference type="NCBI Taxonomy" id="2045244"/>
    <lineage>
        <taxon>Bacteria</taxon>
        <taxon>Bacillati</taxon>
        <taxon>Bacillota</taxon>
        <taxon>Bacilli</taxon>
        <taxon>Bacillales</taxon>
        <taxon>Bacillaceae</taxon>
        <taxon>Alteribacter</taxon>
    </lineage>
</organism>
<evidence type="ECO:0000313" key="9">
    <source>
        <dbReference type="EMBL" id="PYZ97351.1"/>
    </source>
</evidence>
<keyword evidence="6 8" id="KW-1133">Transmembrane helix</keyword>
<keyword evidence="10" id="KW-1185">Reference proteome</keyword>
<feature type="transmembrane region" description="Helical" evidence="8">
    <location>
        <begin position="307"/>
        <end position="330"/>
    </location>
</feature>
<dbReference type="RefSeq" id="WP_110516342.1">
    <property type="nucleotide sequence ID" value="NZ_PDOF01000001.1"/>
</dbReference>
<evidence type="ECO:0000256" key="3">
    <source>
        <dbReference type="ARBA" id="ARBA00022448"/>
    </source>
</evidence>
<dbReference type="InterPro" id="IPR000060">
    <property type="entry name" value="BCCT_transptr"/>
</dbReference>
<sequence length="497" mass="54795">MKGNFTIVLKVSVALAAAFVLVGVLIPDRLETAMATAQTFMFETFGWYYQILTTSLFIFAIWLAFSKYGKVKLGGPKEKPEFTRPVWFSMLFSAGIGIGLLFYGVSEPIAHFADPPRGDGGTEEAAVNGVRYTWLHWGLHAWSIYALVALALALQQFRYKAPGLMSTTLSPIFGDRMKGGWGNAVDVIAVFATLFGVAASLGLGSQQINSGLVFLFDIPYNFTVQLIIMTIITVIFVISASTGIKKGIKYLSTINMSITGLLLLFVFIVGPTLFLLNMFTSSLGSYLRTFFDMGLRMSPVDEQEAGWTQVWTVFYWAWWISWTPFVGMFVARVSRGRTIREFIAGVILAPSLVTFIWFAVFGGTGIYMELYEGLNVSGQELETALFYVFQELPFTMIISAFTIIIITIFFVTTADSATFVLGMQSTGGNLNPPVKIKILWGFIFVSATAVLLAAGGLDAFQTAIVVSAFPLSFILILMCVGIVKTLSDEKNMKIRRK</sequence>
<dbReference type="PANTHER" id="PTHR30047:SF7">
    <property type="entry name" value="HIGH-AFFINITY CHOLINE TRANSPORT PROTEIN"/>
    <property type="match status" value="1"/>
</dbReference>
<dbReference type="PANTHER" id="PTHR30047">
    <property type="entry name" value="HIGH-AFFINITY CHOLINE TRANSPORT PROTEIN-RELATED"/>
    <property type="match status" value="1"/>
</dbReference>
<dbReference type="NCBIfam" id="TIGR00842">
    <property type="entry name" value="bcct"/>
    <property type="match status" value="1"/>
</dbReference>
<feature type="transmembrane region" description="Helical" evidence="8">
    <location>
        <begin position="438"/>
        <end position="457"/>
    </location>
</feature>
<keyword evidence="5 8" id="KW-0812">Transmembrane</keyword>
<gene>
    <name evidence="9" type="ORF">CR205_01740</name>
</gene>
<feature type="transmembrane region" description="Helical" evidence="8">
    <location>
        <begin position="139"/>
        <end position="159"/>
    </location>
</feature>
<evidence type="ECO:0000256" key="4">
    <source>
        <dbReference type="ARBA" id="ARBA00022475"/>
    </source>
</evidence>
<evidence type="ECO:0000256" key="2">
    <source>
        <dbReference type="ARBA" id="ARBA00005658"/>
    </source>
</evidence>
<evidence type="ECO:0000256" key="8">
    <source>
        <dbReference type="SAM" id="Phobius"/>
    </source>
</evidence>
<keyword evidence="3" id="KW-0813">Transport</keyword>
<feature type="transmembrane region" description="Helical" evidence="8">
    <location>
        <begin position="342"/>
        <end position="368"/>
    </location>
</feature>
<dbReference type="Pfam" id="PF02028">
    <property type="entry name" value="BCCT"/>
    <property type="match status" value="1"/>
</dbReference>
<feature type="transmembrane region" description="Helical" evidence="8">
    <location>
        <begin position="86"/>
        <end position="105"/>
    </location>
</feature>
<feature type="transmembrane region" description="Helical" evidence="8">
    <location>
        <begin position="47"/>
        <end position="65"/>
    </location>
</feature>
<dbReference type="EMBL" id="PDOF01000001">
    <property type="protein sequence ID" value="PYZ97351.1"/>
    <property type="molecule type" value="Genomic_DNA"/>
</dbReference>
<feature type="transmembrane region" description="Helical" evidence="8">
    <location>
        <begin position="180"/>
        <end position="202"/>
    </location>
</feature>
<comment type="similarity">
    <text evidence="2">Belongs to the BCCT transporter (TC 2.A.15) family.</text>
</comment>
<name>A0A2W0H8V3_9BACI</name>
<evidence type="ECO:0000313" key="10">
    <source>
        <dbReference type="Proteomes" id="UP000248066"/>
    </source>
</evidence>
<accession>A0A2W0H8V3</accession>
<dbReference type="GO" id="GO:0022857">
    <property type="term" value="F:transmembrane transporter activity"/>
    <property type="evidence" value="ECO:0007669"/>
    <property type="project" value="InterPro"/>
</dbReference>
<protein>
    <submittedName>
        <fullName evidence="9">Glycine/betaine ABC transporter permease</fullName>
    </submittedName>
</protein>
<dbReference type="Proteomes" id="UP000248066">
    <property type="component" value="Unassembled WGS sequence"/>
</dbReference>
<feature type="transmembrane region" description="Helical" evidence="8">
    <location>
        <begin position="261"/>
        <end position="287"/>
    </location>
</feature>
<evidence type="ECO:0000256" key="7">
    <source>
        <dbReference type="ARBA" id="ARBA00023136"/>
    </source>
</evidence>
<dbReference type="OrthoDB" id="9775735at2"/>
<keyword evidence="7 8" id="KW-0472">Membrane</keyword>
<feature type="transmembrane region" description="Helical" evidence="8">
    <location>
        <begin position="394"/>
        <end position="417"/>
    </location>
</feature>
<evidence type="ECO:0000256" key="1">
    <source>
        <dbReference type="ARBA" id="ARBA00004651"/>
    </source>
</evidence>
<proteinExistence type="inferred from homology"/>
<feature type="transmembrane region" description="Helical" evidence="8">
    <location>
        <begin position="222"/>
        <end position="240"/>
    </location>
</feature>
<dbReference type="GO" id="GO:0005886">
    <property type="term" value="C:plasma membrane"/>
    <property type="evidence" value="ECO:0007669"/>
    <property type="project" value="UniProtKB-SubCell"/>
</dbReference>
<reference evidence="9 10" key="1">
    <citation type="submission" date="2017-10" db="EMBL/GenBank/DDBJ databases">
        <title>Bacillus sp. nov., a halophilic bacterium isolated from a Yangshapao Lake.</title>
        <authorList>
            <person name="Wang H."/>
        </authorList>
    </citation>
    <scope>NUCLEOTIDE SEQUENCE [LARGE SCALE GENOMIC DNA]</scope>
    <source>
        <strain evidence="9 10">YSP-3</strain>
    </source>
</reference>
<comment type="subcellular location">
    <subcellularLocation>
        <location evidence="1">Cell membrane</location>
        <topology evidence="1">Multi-pass membrane protein</topology>
    </subcellularLocation>
</comment>